<dbReference type="PANTHER" id="PTHR12658">
    <property type="entry name" value="BETA-TUBULIN COFACTOR D"/>
    <property type="match status" value="1"/>
</dbReference>
<dbReference type="InterPro" id="IPR011989">
    <property type="entry name" value="ARM-like"/>
</dbReference>
<feature type="domain" description="Tubulin-folding cofactor D ARM repeats" evidence="3">
    <location>
        <begin position="110"/>
        <end position="336"/>
    </location>
</feature>
<evidence type="ECO:0000259" key="2">
    <source>
        <dbReference type="Pfam" id="PF12612"/>
    </source>
</evidence>
<sequence>MPFPLKRLFTEENFKKIVESQRRWFVLSAKERDASILWHANLFSREDAAEEFQEFILFTRENIANEVYSKSIMSVWSILMKKARRERLVEPAKMLLLLVINLETGTDTNWKKIKRCGLVLMEPLKNHWRLFNGTRKLLKSEAFEEVKKMEDEEVWVDESVDEIINFLLENVGDKETVIRWSVAKGIARIVYRLPFNMANQILTCLVDIFTFSEPSVYQCHLLHGLCLTFAQLLHRGLVPKIFLDKILIIVCEALGFELNPMIHGMNGQNVRDAAAYACWTASRCFQGHEDVYAKFDGLINKLVCVSLLDREVQVRRACSAAFQEWVGRTASVTNGISLMSIMDYFSVGNRVNSFQTASTEVFQFEEYRIPLIEYAFEKQLFHWDVKTRELMASSLSNWLNIDNKFLINKIEYLIEKAKNCNEMAVFHGCILGLSQIGNLQIEKVFDFVDFIDIFNDSYFVDFSSEIICASFCVLIKNIFEWLPTKSGDSTKSIERYLEFIKKMLERKENLIHEAAADCLSVLIKFVNPHEEFIEMLLKGLEKEDPVKRSAYSIALGGLPLKEINNDSISDKIIDGLLRASLFESAIQFNAEAKRNALNSINKLINEINLNSRKLILKNIVLNLNDYTIDSRGDVGSFVRLEAMQIIINHPSIINPTDSNFYEILNLVIRQSVDKIDKVREKALETLNCLSMLQFDECEFLRLNLCGDWHFNIVQLFTIPKFQYSLLLGLTINAGYFGDMNDDLKILINFIKENASIPWMNILEQILEDHCKKDRIVMPFLNSVEHILSVIKPSVKLVELIQKEMLSKDSKKLQAIARVLCTCIGNIEIKLVLPLIFKFLVHRYPFIRRYTAEQLYLALTTLNGFENEQVEEILLETNWVESIQVCKEAKTELTRLLLE</sequence>
<keyword evidence="5" id="KW-1185">Reference proteome</keyword>
<proteinExistence type="predicted"/>
<dbReference type="Pfam" id="PF12612">
    <property type="entry name" value="TFCD_C"/>
    <property type="match status" value="1"/>
</dbReference>
<reference evidence="4 5" key="1">
    <citation type="journal article" date="2013" name="Curr. Biol.">
        <title>Shared signatures of parasitism and phylogenomics unite Cryptomycota and microsporidia.</title>
        <authorList>
            <person name="James T.Y."/>
            <person name="Pelin A."/>
            <person name="Bonen L."/>
            <person name="Ahrendt S."/>
            <person name="Sain D."/>
            <person name="Corradi N."/>
            <person name="Stajich J.E."/>
        </authorList>
    </citation>
    <scope>NUCLEOTIDE SEQUENCE [LARGE SCALE GENOMIC DNA]</scope>
    <source>
        <strain evidence="4 5">CSF55</strain>
    </source>
</reference>
<feature type="domain" description="Tubulin-folding cofactor D C-terminal" evidence="2">
    <location>
        <begin position="663"/>
        <end position="788"/>
    </location>
</feature>
<dbReference type="InterPro" id="IPR033162">
    <property type="entry name" value="TBCD"/>
</dbReference>
<keyword evidence="1" id="KW-0143">Chaperone</keyword>
<evidence type="ECO:0000313" key="5">
    <source>
        <dbReference type="Proteomes" id="UP000030755"/>
    </source>
</evidence>
<dbReference type="InterPro" id="IPR016024">
    <property type="entry name" value="ARM-type_fold"/>
</dbReference>
<name>A0A075ASW9_ROZAC</name>
<dbReference type="STRING" id="988480.A0A075ASW9"/>
<accession>A0A075ASW9</accession>
<dbReference type="AlphaFoldDB" id="A0A075ASW9"/>
<dbReference type="Pfam" id="PF25767">
    <property type="entry name" value="ARM_TBCD_2nd"/>
    <property type="match status" value="1"/>
</dbReference>
<dbReference type="Gene3D" id="1.25.10.10">
    <property type="entry name" value="Leucine-rich Repeat Variant"/>
    <property type="match status" value="2"/>
</dbReference>
<evidence type="ECO:0000256" key="1">
    <source>
        <dbReference type="ARBA" id="ARBA00023186"/>
    </source>
</evidence>
<dbReference type="InterPro" id="IPR058033">
    <property type="entry name" value="ARM_TBCD_2nd"/>
</dbReference>
<organism evidence="4 5">
    <name type="scientific">Rozella allomycis (strain CSF55)</name>
    <dbReference type="NCBI Taxonomy" id="988480"/>
    <lineage>
        <taxon>Eukaryota</taxon>
        <taxon>Fungi</taxon>
        <taxon>Fungi incertae sedis</taxon>
        <taxon>Cryptomycota</taxon>
        <taxon>Cryptomycota incertae sedis</taxon>
        <taxon>Rozella</taxon>
    </lineage>
</organism>
<dbReference type="PANTHER" id="PTHR12658:SF0">
    <property type="entry name" value="TUBULIN-SPECIFIC CHAPERONE D"/>
    <property type="match status" value="1"/>
</dbReference>
<dbReference type="SUPFAM" id="SSF48371">
    <property type="entry name" value="ARM repeat"/>
    <property type="match status" value="1"/>
</dbReference>
<dbReference type="GO" id="GO:0007021">
    <property type="term" value="P:tubulin complex assembly"/>
    <property type="evidence" value="ECO:0007669"/>
    <property type="project" value="InterPro"/>
</dbReference>
<evidence type="ECO:0000313" key="4">
    <source>
        <dbReference type="EMBL" id="EPZ33386.1"/>
    </source>
</evidence>
<evidence type="ECO:0000259" key="3">
    <source>
        <dbReference type="Pfam" id="PF25767"/>
    </source>
</evidence>
<dbReference type="HOGENOM" id="CLU_322414_0_0_1"/>
<dbReference type="InterPro" id="IPR022577">
    <property type="entry name" value="TBCD_C"/>
</dbReference>
<dbReference type="GO" id="GO:0000226">
    <property type="term" value="P:microtubule cytoskeleton organization"/>
    <property type="evidence" value="ECO:0007669"/>
    <property type="project" value="TreeGrafter"/>
</dbReference>
<protein>
    <submittedName>
        <fullName evidence="4">Beta-tubulin cofactor D-like protein</fullName>
    </submittedName>
</protein>
<dbReference type="GO" id="GO:0007023">
    <property type="term" value="P:post-chaperonin tubulin folding pathway"/>
    <property type="evidence" value="ECO:0007669"/>
    <property type="project" value="InterPro"/>
</dbReference>
<dbReference type="Proteomes" id="UP000030755">
    <property type="component" value="Unassembled WGS sequence"/>
</dbReference>
<gene>
    <name evidence="4" type="ORF">O9G_003247</name>
</gene>
<dbReference type="GO" id="GO:0048487">
    <property type="term" value="F:beta-tubulin binding"/>
    <property type="evidence" value="ECO:0007669"/>
    <property type="project" value="InterPro"/>
</dbReference>
<dbReference type="EMBL" id="KE561064">
    <property type="protein sequence ID" value="EPZ33386.1"/>
    <property type="molecule type" value="Genomic_DNA"/>
</dbReference>
<dbReference type="GO" id="GO:0005096">
    <property type="term" value="F:GTPase activator activity"/>
    <property type="evidence" value="ECO:0007669"/>
    <property type="project" value="InterPro"/>
</dbReference>
<dbReference type="OMA" id="EPHEAWH"/>
<dbReference type="OrthoDB" id="10253476at2759"/>